<dbReference type="Pfam" id="PF04781">
    <property type="entry name" value="DUF627"/>
    <property type="match status" value="1"/>
</dbReference>
<dbReference type="Gene3D" id="3.90.70.10">
    <property type="entry name" value="Cysteine proteinases"/>
    <property type="match status" value="1"/>
</dbReference>
<evidence type="ECO:0000256" key="3">
    <source>
        <dbReference type="SAM" id="Coils"/>
    </source>
</evidence>
<dbReference type="InterPro" id="IPR052398">
    <property type="entry name" value="Ubiquitin_hydrolase_53/54"/>
</dbReference>
<sequence>MGNKKRNPPRSKHSPAASPVTQPAIGGAADVSPDSDSCMVVVSDLALHNPSNKVELPLRTEGSFYSSIKVECDKALNAFRRGNHNRALKMMKDLCSKHEGSVYAGFTQRVQGFVLYKVSSIMNDPTVKQRHLKNAVDSARKATELSPNSIEFSMFYGNLLLEAATEAKDYEDVVQECERALAVANPNDPAKESLQDESEHKSSTEESRIAHVQNELRQLIQKSNIASLSTWMKTLGNGEERFRLIPIRRPTEDPMEMRLVQNRRPNEIKKVSKTPEERRKEIEVRVAAARLLQQKSESQQSPNEADREERELDSASGSGHRIGDRRGKYGNARKNVSTDERRNWVHSYWNSLNMEMKKELLRIRISDLKSHFGSSKDTLPIDVLSEALSYVEFSKTWKFWLCSECDEKLSNPESHRQHVMQEHMRNLLPKMQRLLPQNVDNEWIEMILNSSWKPLDVSAAIRMLGNKSKFKVSPFTEDSYFGPHTHKYAHTQNFNDCFKDASDSYHEKESLRYDLHNGTTKVSDYCEIAGGNVTEGLEDQGSITYPFADNWPISDDSERAKLLEKIHAVFEMLIRHKFLAATHLNKVIQFTMGEIQGLSAGSELVNRGVDRTPMCICFLGASQLKKILQFLQELSQACGLGRYPDKSIGPVNDSHNISQVPEIKEKIVLNGDSSCLLLDECLLPTQVTPGTAEGFVLDNVTSPGSPDGISSNKDAFLSWTFSSSPIGDQLTSWIRTKEDKKNQGKEIVEMLEKEFLQLQGLCEKKFGRISYEEALQTVENLCLEEGKKREHGGEFVQRSYESVLRKRREELTETENDVAYVSNRFELDAISNVLQEAEAMNVNQFGYEETYAGVNSQLCDLESGEEEWRMKDYLHQMDGCIEIAIQKLKEHLSIELSKIDARIIKNVTDMQQMELKLGPISAYDYRAILLPLVKSYLRAVLEDLAEKDATEKSDAAREAFLAELALDSKKVKGGSENTRHLDKTKDKKKNKDHRKTRDFKATSCNEQLLLRDTIPYSNPAAPDSDFQDVVVTVNGDDLEQQEEEFKRKIELEEEEKKLEETLEFQRRIENEAKQKHLAEQQKKSSGIYLEEVVDKLQDAQLEAVAAGPDVHEHLRPHTQEQLAKENGFPSNLDSVLITPANGSLGESKSADSTSQNIVYLRPTKVKQADLPNGVVSENGLQLPDRRQGKKHRRHKNSSRMVDGKFEPVSSEKENTENTDTDNHLKEQIKPHNNQDASSAWENNGSNALKELKMKDDEEERFQADLKRAVRQSLDTYQARSKMAPVSGLRMFERASSQEDSSDFVPEGVPTKDVNGGAILLGSGLKNEVGEYNCFLNVIIQSLWHIRRFREEFLGRSRSEHDHVGNPCVVCALYEIFTALNLASKDSRREAVAPTSLRMALSNLYPDSNFFQEAQMNDASEVLAVIFDCLHRSFARGSSVSDAESVESNCMGSWDCANRTCIAHSLFGMDIFEQMNCYHCGLESRHLKYTSFFHNINANALRTMKDMCSETENSFDELLNLVEMNHQLACDVEVGGCGKLNYIHHFLSAPPHVFMTVLGWQNTCESADDIKRTLAALSTELDISVLYRGLDPKSTHSLVSLVCYYGQHYHCFAYSHDCQQWIMYDDKTVKIIGGWADVLTMCERGHLQPQVLFYEAVN</sequence>
<reference evidence="6 7" key="1">
    <citation type="submission" date="2024-03" db="EMBL/GenBank/DDBJ databases">
        <authorList>
            <person name="Martinez-Hernandez J."/>
        </authorList>
    </citation>
    <scope>NUCLEOTIDE SEQUENCE [LARGE SCALE GENOMIC DNA]</scope>
</reference>
<dbReference type="PROSITE" id="PS00028">
    <property type="entry name" value="ZINC_FINGER_C2H2_1"/>
    <property type="match status" value="1"/>
</dbReference>
<proteinExistence type="predicted"/>
<feature type="compositionally biased region" description="Basic and acidic residues" evidence="4">
    <location>
        <begin position="1201"/>
        <end position="1221"/>
    </location>
</feature>
<dbReference type="PANTHER" id="PTHR22975:SF9">
    <property type="entry name" value="ECHINUS SPLICE FORM 3"/>
    <property type="match status" value="1"/>
</dbReference>
<feature type="compositionally biased region" description="Basic residues" evidence="4">
    <location>
        <begin position="1187"/>
        <end position="1197"/>
    </location>
</feature>
<dbReference type="EMBL" id="CAXHTB010000005">
    <property type="protein sequence ID" value="CAL0306849.1"/>
    <property type="molecule type" value="Genomic_DNA"/>
</dbReference>
<gene>
    <name evidence="6" type="ORF">LLUT_LOCUS7909</name>
</gene>
<evidence type="ECO:0000256" key="2">
    <source>
        <dbReference type="ARBA" id="ARBA00022801"/>
    </source>
</evidence>
<feature type="region of interest" description="Disordered" evidence="4">
    <location>
        <begin position="1169"/>
        <end position="1221"/>
    </location>
</feature>
<feature type="compositionally biased region" description="Polar residues" evidence="4">
    <location>
        <begin position="293"/>
        <end position="303"/>
    </location>
</feature>
<dbReference type="InterPro" id="IPR001394">
    <property type="entry name" value="Peptidase_C19_UCH"/>
</dbReference>
<feature type="region of interest" description="Disordered" evidence="4">
    <location>
        <begin position="972"/>
        <end position="998"/>
    </location>
</feature>
<dbReference type="SUPFAM" id="SSF54001">
    <property type="entry name" value="Cysteine proteinases"/>
    <property type="match status" value="1"/>
</dbReference>
<dbReference type="InterPro" id="IPR011990">
    <property type="entry name" value="TPR-like_helical_dom_sf"/>
</dbReference>
<feature type="compositionally biased region" description="Basic and acidic residues" evidence="4">
    <location>
        <begin position="304"/>
        <end position="313"/>
    </location>
</feature>
<dbReference type="GO" id="GO:0004843">
    <property type="term" value="F:cysteine-type deubiquitinase activity"/>
    <property type="evidence" value="ECO:0007669"/>
    <property type="project" value="InterPro"/>
</dbReference>
<feature type="region of interest" description="Disordered" evidence="4">
    <location>
        <begin position="291"/>
        <end position="337"/>
    </location>
</feature>
<dbReference type="CDD" id="cd02257">
    <property type="entry name" value="Peptidase_C19"/>
    <property type="match status" value="1"/>
</dbReference>
<feature type="coiled-coil region" evidence="3">
    <location>
        <begin position="1035"/>
        <end position="1075"/>
    </location>
</feature>
<dbReference type="PROSITE" id="PS50235">
    <property type="entry name" value="USP_3"/>
    <property type="match status" value="1"/>
</dbReference>
<feature type="region of interest" description="Disordered" evidence="4">
    <location>
        <begin position="1"/>
        <end position="31"/>
    </location>
</feature>
<accession>A0AAV1WBX2</accession>
<feature type="compositionally biased region" description="Basic residues" evidence="4">
    <location>
        <begin position="986"/>
        <end position="997"/>
    </location>
</feature>
<dbReference type="Proteomes" id="UP001497480">
    <property type="component" value="Unassembled WGS sequence"/>
</dbReference>
<dbReference type="Pfam" id="PF04780">
    <property type="entry name" value="DUF629"/>
    <property type="match status" value="1"/>
</dbReference>
<dbReference type="InterPro" id="IPR013087">
    <property type="entry name" value="Znf_C2H2_type"/>
</dbReference>
<organism evidence="6 7">
    <name type="scientific">Lupinus luteus</name>
    <name type="common">European yellow lupine</name>
    <dbReference type="NCBI Taxonomy" id="3873"/>
    <lineage>
        <taxon>Eukaryota</taxon>
        <taxon>Viridiplantae</taxon>
        <taxon>Streptophyta</taxon>
        <taxon>Embryophyta</taxon>
        <taxon>Tracheophyta</taxon>
        <taxon>Spermatophyta</taxon>
        <taxon>Magnoliopsida</taxon>
        <taxon>eudicotyledons</taxon>
        <taxon>Gunneridae</taxon>
        <taxon>Pentapetalae</taxon>
        <taxon>rosids</taxon>
        <taxon>fabids</taxon>
        <taxon>Fabales</taxon>
        <taxon>Fabaceae</taxon>
        <taxon>Papilionoideae</taxon>
        <taxon>50 kb inversion clade</taxon>
        <taxon>genistoids sensu lato</taxon>
        <taxon>core genistoids</taxon>
        <taxon>Genisteae</taxon>
        <taxon>Lupinus</taxon>
    </lineage>
</organism>
<feature type="domain" description="USP" evidence="5">
    <location>
        <begin position="1322"/>
        <end position="1656"/>
    </location>
</feature>
<dbReference type="InterPro" id="IPR038765">
    <property type="entry name" value="Papain-like_cys_pep_sf"/>
</dbReference>
<dbReference type="InterPro" id="IPR028889">
    <property type="entry name" value="USP"/>
</dbReference>
<evidence type="ECO:0000256" key="4">
    <source>
        <dbReference type="SAM" id="MobiDB-lite"/>
    </source>
</evidence>
<protein>
    <recommendedName>
        <fullName evidence="5">USP domain-containing protein</fullName>
    </recommendedName>
</protein>
<dbReference type="PANTHER" id="PTHR22975">
    <property type="entry name" value="UBIQUITIN SPECIFIC PROTEINASE"/>
    <property type="match status" value="1"/>
</dbReference>
<evidence type="ECO:0000313" key="6">
    <source>
        <dbReference type="EMBL" id="CAL0306849.1"/>
    </source>
</evidence>
<evidence type="ECO:0000313" key="7">
    <source>
        <dbReference type="Proteomes" id="UP001497480"/>
    </source>
</evidence>
<dbReference type="Gene3D" id="1.25.40.10">
    <property type="entry name" value="Tetratricopeptide repeat domain"/>
    <property type="match status" value="1"/>
</dbReference>
<feature type="region of interest" description="Disordered" evidence="4">
    <location>
        <begin position="184"/>
        <end position="208"/>
    </location>
</feature>
<dbReference type="Pfam" id="PF00443">
    <property type="entry name" value="UCH"/>
    <property type="match status" value="1"/>
</dbReference>
<dbReference type="GO" id="GO:0016579">
    <property type="term" value="P:protein deubiquitination"/>
    <property type="evidence" value="ECO:0007669"/>
    <property type="project" value="InterPro"/>
</dbReference>
<evidence type="ECO:0000259" key="5">
    <source>
        <dbReference type="PROSITE" id="PS50235"/>
    </source>
</evidence>
<keyword evidence="7" id="KW-1185">Reference proteome</keyword>
<comment type="caution">
    <text evidence="6">The sequence shown here is derived from an EMBL/GenBank/DDBJ whole genome shotgun (WGS) entry which is preliminary data.</text>
</comment>
<dbReference type="InterPro" id="IPR006865">
    <property type="entry name" value="DUF629"/>
</dbReference>
<keyword evidence="1" id="KW-0833">Ubl conjugation pathway</keyword>
<feature type="compositionally biased region" description="Basic residues" evidence="4">
    <location>
        <begin position="1"/>
        <end position="13"/>
    </location>
</feature>
<keyword evidence="3" id="KW-0175">Coiled coil</keyword>
<evidence type="ECO:0000256" key="1">
    <source>
        <dbReference type="ARBA" id="ARBA00022786"/>
    </source>
</evidence>
<keyword evidence="2" id="KW-0378">Hydrolase</keyword>
<dbReference type="InterPro" id="IPR006866">
    <property type="entry name" value="DUF627_N"/>
</dbReference>
<name>A0AAV1WBX2_LUPLU</name>
<feature type="compositionally biased region" description="Basic and acidic residues" evidence="4">
    <location>
        <begin position="189"/>
        <end position="208"/>
    </location>
</feature>